<evidence type="ECO:0000313" key="12">
    <source>
        <dbReference type="EMBL" id="SDW18605.1"/>
    </source>
</evidence>
<evidence type="ECO:0000256" key="3">
    <source>
        <dbReference type="ARBA" id="ARBA00023002"/>
    </source>
</evidence>
<dbReference type="AlphaFoldDB" id="A0A1H2RH40"/>
<feature type="domain" description="Amine oxidase" evidence="11">
    <location>
        <begin position="11"/>
        <end position="483"/>
    </location>
</feature>
<dbReference type="EMBL" id="FNNC01000001">
    <property type="protein sequence ID" value="SDW18605.1"/>
    <property type="molecule type" value="Genomic_DNA"/>
</dbReference>
<dbReference type="InterPro" id="IPR002937">
    <property type="entry name" value="Amino_oxidase"/>
</dbReference>
<dbReference type="PANTHER" id="PTHR43734">
    <property type="entry name" value="PHYTOENE DESATURASE"/>
    <property type="match status" value="1"/>
</dbReference>
<reference evidence="13" key="1">
    <citation type="submission" date="2016-10" db="EMBL/GenBank/DDBJ databases">
        <authorList>
            <person name="Varghese N."/>
            <person name="Submissions S."/>
        </authorList>
    </citation>
    <scope>NUCLEOTIDE SEQUENCE [LARGE SCALE GENOMIC DNA]</scope>
    <source>
        <strain evidence="13">DSM 23126</strain>
    </source>
</reference>
<evidence type="ECO:0000256" key="10">
    <source>
        <dbReference type="RuleBase" id="RU362075"/>
    </source>
</evidence>
<evidence type="ECO:0000256" key="4">
    <source>
        <dbReference type="ARBA" id="ARBA00037901"/>
    </source>
</evidence>
<dbReference type="GO" id="GO:0016491">
    <property type="term" value="F:oxidoreductase activity"/>
    <property type="evidence" value="ECO:0007669"/>
    <property type="project" value="UniProtKB-KW"/>
</dbReference>
<dbReference type="GO" id="GO:0016117">
    <property type="term" value="P:carotenoid biosynthetic process"/>
    <property type="evidence" value="ECO:0007669"/>
    <property type="project" value="UniProtKB-KW"/>
</dbReference>
<dbReference type="STRING" id="1122204.SAMN05421781_0763"/>
<dbReference type="PRINTS" id="PR00419">
    <property type="entry name" value="ADXRDTASE"/>
</dbReference>
<protein>
    <recommendedName>
        <fullName evidence="6">4,4'-diaponeurosporene oxygenase</fullName>
    </recommendedName>
    <alternativeName>
        <fullName evidence="7">4,4'-diaponeurosporene oxidase</fullName>
    </alternativeName>
    <alternativeName>
        <fullName evidence="8">Carotenoid oxidase</fullName>
    </alternativeName>
</protein>
<dbReference type="NCBIfam" id="TIGR02734">
    <property type="entry name" value="crtI_fam"/>
    <property type="match status" value="1"/>
</dbReference>
<proteinExistence type="inferred from homology"/>
<dbReference type="RefSeq" id="WP_091611357.1">
    <property type="nucleotide sequence ID" value="NZ_FNNC01000001.1"/>
</dbReference>
<dbReference type="Gene3D" id="3.50.50.60">
    <property type="entry name" value="FAD/NAD(P)-binding domain"/>
    <property type="match status" value="2"/>
</dbReference>
<evidence type="ECO:0000313" key="13">
    <source>
        <dbReference type="Proteomes" id="UP000199488"/>
    </source>
</evidence>
<organism evidence="12 13">
    <name type="scientific">Marinococcus luteus</name>
    <dbReference type="NCBI Taxonomy" id="1122204"/>
    <lineage>
        <taxon>Bacteria</taxon>
        <taxon>Bacillati</taxon>
        <taxon>Bacillota</taxon>
        <taxon>Bacilli</taxon>
        <taxon>Bacillales</taxon>
        <taxon>Bacillaceae</taxon>
        <taxon>Marinococcus</taxon>
    </lineage>
</organism>
<dbReference type="OrthoDB" id="9814556at2"/>
<dbReference type="Pfam" id="PF01593">
    <property type="entry name" value="Amino_oxidase"/>
    <property type="match status" value="1"/>
</dbReference>
<comment type="catalytic activity">
    <reaction evidence="9">
        <text>all-trans-4,4'-diaponeurosporene + 2 AH2 + 2 O2 = 4,4'-diaponeurosporenal + 2 A + 3 H2O</text>
        <dbReference type="Rhea" id="RHEA:56104"/>
        <dbReference type="ChEBI" id="CHEBI:13193"/>
        <dbReference type="ChEBI" id="CHEBI:15377"/>
        <dbReference type="ChEBI" id="CHEBI:15379"/>
        <dbReference type="ChEBI" id="CHEBI:17499"/>
        <dbReference type="ChEBI" id="CHEBI:62743"/>
        <dbReference type="ChEBI" id="CHEBI:79065"/>
    </reaction>
</comment>
<evidence type="ECO:0000259" key="11">
    <source>
        <dbReference type="Pfam" id="PF01593"/>
    </source>
</evidence>
<comment type="pathway">
    <text evidence="4">Carotenoid biosynthesis; staphyloxanthin biosynthesis; staphyloxanthin from farnesyl diphosphate: step 3/5.</text>
</comment>
<dbReference type="InterPro" id="IPR036188">
    <property type="entry name" value="FAD/NAD-bd_sf"/>
</dbReference>
<evidence type="ECO:0000256" key="8">
    <source>
        <dbReference type="ARBA" id="ARBA00042619"/>
    </source>
</evidence>
<dbReference type="Proteomes" id="UP000199488">
    <property type="component" value="Unassembled WGS sequence"/>
</dbReference>
<dbReference type="InterPro" id="IPR014105">
    <property type="entry name" value="Carotenoid/retinoid_OxRdtase"/>
</dbReference>
<evidence type="ECO:0000256" key="6">
    <source>
        <dbReference type="ARBA" id="ARBA00039159"/>
    </source>
</evidence>
<dbReference type="PANTHER" id="PTHR43734:SF7">
    <property type="entry name" value="4,4'-DIAPONEUROSPORENE OXYGENASE"/>
    <property type="match status" value="1"/>
</dbReference>
<keyword evidence="2 10" id="KW-0125">Carotenoid biosynthesis</keyword>
<evidence type="ECO:0000256" key="7">
    <source>
        <dbReference type="ARBA" id="ARBA00041900"/>
    </source>
</evidence>
<keyword evidence="13" id="KW-1185">Reference proteome</keyword>
<name>A0A1H2RH40_9BACI</name>
<gene>
    <name evidence="12" type="ORF">SAMN05421781_0763</name>
</gene>
<evidence type="ECO:0000256" key="1">
    <source>
        <dbReference type="ARBA" id="ARBA00001974"/>
    </source>
</evidence>
<keyword evidence="3 10" id="KW-0560">Oxidoreductase</keyword>
<sequence length="496" mass="54735">MTTTAVIGAGLGGLSAAIVLARTGQDVTVFEKNERAGGKLRPFQLGTHAFDYGPNTITMPDIFHRVLAFAGKEPENLLPFKQLPEHTRNYFPGGSTLEVSSDAGETKRAIARLSEADANRYDDYLREVKRLYTLATENFLQRTFESPLDYLSPGLALALRKVRPATTMHAFHRRFFKHPDVQKAFDRYATYIGSSPYDAPATFALIAHLELSDGVYYTPGGNVKIADAFYETAKELGVNFSFNDPVHHVSTRNGRAQTVHAASGSLDVDNVVLNGDLLSQYPLLFPAFSEKSRTVPNHPEPSISAFVIMVGLNTRLPQLKHHQVYFSADYPEEFEQLKHGAFPDDPTVYISNSSYSDRGQSPDGDNLFILINAPALPGGAMTEEEKQSYKNLVYDKLEEFGLFLRPHIVEEQVLGPSYLEETFGAYKGSIYGLASNRRQDAFLRPFNRSQDLKNVYFAGGSTHPGGGSPMVTTSGILAASALLKDNGILLDFWGET</sequence>
<dbReference type="SUPFAM" id="SSF51905">
    <property type="entry name" value="FAD/NAD(P)-binding domain"/>
    <property type="match status" value="1"/>
</dbReference>
<evidence type="ECO:0000256" key="2">
    <source>
        <dbReference type="ARBA" id="ARBA00022746"/>
    </source>
</evidence>
<accession>A0A1H2RH40</accession>
<comment type="similarity">
    <text evidence="5">Belongs to the carotenoid/retinoid oxidoreductase family. CrtP subfamily.</text>
</comment>
<evidence type="ECO:0000256" key="5">
    <source>
        <dbReference type="ARBA" id="ARBA00038194"/>
    </source>
</evidence>
<evidence type="ECO:0000256" key="9">
    <source>
        <dbReference type="ARBA" id="ARBA00048532"/>
    </source>
</evidence>
<comment type="cofactor">
    <cofactor evidence="1">
        <name>FAD</name>
        <dbReference type="ChEBI" id="CHEBI:57692"/>
    </cofactor>
</comment>